<dbReference type="KEGG" id="dfa:DFA_06899"/>
<keyword evidence="4" id="KW-1185">Reference proteome</keyword>
<evidence type="ECO:0000313" key="4">
    <source>
        <dbReference type="Proteomes" id="UP000007797"/>
    </source>
</evidence>
<evidence type="ECO:0000256" key="1">
    <source>
        <dbReference type="ARBA" id="ARBA00022741"/>
    </source>
</evidence>
<keyword evidence="1" id="KW-0547">Nucleotide-binding</keyword>
<reference evidence="4" key="1">
    <citation type="journal article" date="2011" name="Genome Res.">
        <title>Phylogeny-wide analysis of social amoeba genomes highlights ancient origins for complex intercellular communication.</title>
        <authorList>
            <person name="Heidel A.J."/>
            <person name="Lawal H.M."/>
            <person name="Felder M."/>
            <person name="Schilde C."/>
            <person name="Helps N.R."/>
            <person name="Tunggal B."/>
            <person name="Rivero F."/>
            <person name="John U."/>
            <person name="Schleicher M."/>
            <person name="Eichinger L."/>
            <person name="Platzer M."/>
            <person name="Noegel A.A."/>
            <person name="Schaap P."/>
            <person name="Gloeckner G."/>
        </authorList>
    </citation>
    <scope>NUCLEOTIDE SEQUENCE [LARGE SCALE GENOMIC DNA]</scope>
    <source>
        <strain evidence="4">SH3</strain>
    </source>
</reference>
<evidence type="ECO:0000313" key="3">
    <source>
        <dbReference type="EMBL" id="EGG19797.1"/>
    </source>
</evidence>
<name>F4PWZ4_CACFS</name>
<dbReference type="RefSeq" id="XP_004358143.1">
    <property type="nucleotide sequence ID" value="XM_004358086.1"/>
</dbReference>
<gene>
    <name evidence="3" type="ORF">DFA_06899</name>
</gene>
<proteinExistence type="predicted"/>
<dbReference type="InterPro" id="IPR006703">
    <property type="entry name" value="G_AIG1"/>
</dbReference>
<feature type="domain" description="AIG1-type G" evidence="2">
    <location>
        <begin position="24"/>
        <end position="201"/>
    </location>
</feature>
<dbReference type="CDD" id="cd00882">
    <property type="entry name" value="Ras_like_GTPase"/>
    <property type="match status" value="1"/>
</dbReference>
<dbReference type="Gene3D" id="3.40.50.300">
    <property type="entry name" value="P-loop containing nucleotide triphosphate hydrolases"/>
    <property type="match status" value="1"/>
</dbReference>
<organism evidence="3 4">
    <name type="scientific">Cavenderia fasciculata</name>
    <name type="common">Slime mold</name>
    <name type="synonym">Dictyostelium fasciculatum</name>
    <dbReference type="NCBI Taxonomy" id="261658"/>
    <lineage>
        <taxon>Eukaryota</taxon>
        <taxon>Amoebozoa</taxon>
        <taxon>Evosea</taxon>
        <taxon>Eumycetozoa</taxon>
        <taxon>Dictyostelia</taxon>
        <taxon>Acytosteliales</taxon>
        <taxon>Cavenderiaceae</taxon>
        <taxon>Cavenderia</taxon>
    </lineage>
</organism>
<accession>F4PWZ4</accession>
<dbReference type="Proteomes" id="UP000007797">
    <property type="component" value="Unassembled WGS sequence"/>
</dbReference>
<dbReference type="OrthoDB" id="8954335at2759"/>
<dbReference type="AlphaFoldDB" id="F4PWZ4"/>
<sequence>MIPKPTTTTSSQRRQLPVSLIERTVVFVGPSGSGKSEIINAIHDYCDTEKVESRLDPKSVTQDAVRDVGTLNFPNHNGTNFALRIVDTRGLTDSTSSFVQMIPQWNKLVSRELAAVHIVVFVLPLDRLSMSLLEELAMMTQFLINWGMKEENLVVILNKCDFFIESLVENYVQKLSHPDAKIPDIIRKAPVLRACFLNRRVVIPEMEEHIEKLMVNSTNQLIDILLKSEKIVPFYPKEAILRQSLIDADNEKRAADAAAKAAAAKIDEEKSKTCVLQ</sequence>
<evidence type="ECO:0000259" key="2">
    <source>
        <dbReference type="Pfam" id="PF04548"/>
    </source>
</evidence>
<dbReference type="SUPFAM" id="SSF52540">
    <property type="entry name" value="P-loop containing nucleoside triphosphate hydrolases"/>
    <property type="match status" value="1"/>
</dbReference>
<dbReference type="GeneID" id="14872034"/>
<protein>
    <recommendedName>
        <fullName evidence="2">AIG1-type G domain-containing protein</fullName>
    </recommendedName>
</protein>
<dbReference type="EMBL" id="GL883013">
    <property type="protein sequence ID" value="EGG19797.1"/>
    <property type="molecule type" value="Genomic_DNA"/>
</dbReference>
<dbReference type="GO" id="GO:0005525">
    <property type="term" value="F:GTP binding"/>
    <property type="evidence" value="ECO:0007669"/>
    <property type="project" value="InterPro"/>
</dbReference>
<dbReference type="Pfam" id="PF04548">
    <property type="entry name" value="AIG1"/>
    <property type="match status" value="1"/>
</dbReference>
<dbReference type="InterPro" id="IPR027417">
    <property type="entry name" value="P-loop_NTPase"/>
</dbReference>